<feature type="transmembrane region" description="Helical" evidence="11">
    <location>
        <begin position="105"/>
        <end position="130"/>
    </location>
</feature>
<evidence type="ECO:0000313" key="12">
    <source>
        <dbReference type="Proteomes" id="UP000050640"/>
    </source>
</evidence>
<dbReference type="InterPro" id="IPR001694">
    <property type="entry name" value="NADH_UbQ_OxRdtase_su1/FPO"/>
</dbReference>
<dbReference type="GO" id="GO:0009060">
    <property type="term" value="P:aerobic respiration"/>
    <property type="evidence" value="ECO:0007669"/>
    <property type="project" value="TreeGrafter"/>
</dbReference>
<keyword evidence="7" id="KW-0830">Ubiquinone</keyword>
<evidence type="ECO:0000256" key="1">
    <source>
        <dbReference type="ARBA" id="ARBA00004141"/>
    </source>
</evidence>
<keyword evidence="10" id="KW-0520">NAD</keyword>
<organism evidence="12 13">
    <name type="scientific">Elaeophora elaphi</name>
    <dbReference type="NCBI Taxonomy" id="1147741"/>
    <lineage>
        <taxon>Eukaryota</taxon>
        <taxon>Metazoa</taxon>
        <taxon>Ecdysozoa</taxon>
        <taxon>Nematoda</taxon>
        <taxon>Chromadorea</taxon>
        <taxon>Rhabditida</taxon>
        <taxon>Spirurina</taxon>
        <taxon>Spiruromorpha</taxon>
        <taxon>Filarioidea</taxon>
        <taxon>Onchocercidae</taxon>
        <taxon>Elaeophora</taxon>
    </lineage>
</organism>
<keyword evidence="6 11" id="KW-1133">Transmembrane helix</keyword>
<keyword evidence="12" id="KW-1185">Reference proteome</keyword>
<evidence type="ECO:0000256" key="11">
    <source>
        <dbReference type="SAM" id="Phobius"/>
    </source>
</evidence>
<feature type="transmembrane region" description="Helical" evidence="11">
    <location>
        <begin position="81"/>
        <end position="99"/>
    </location>
</feature>
<evidence type="ECO:0000256" key="6">
    <source>
        <dbReference type="ARBA" id="ARBA00022989"/>
    </source>
</evidence>
<feature type="transmembrane region" description="Helical" evidence="11">
    <location>
        <begin position="173"/>
        <end position="197"/>
    </location>
</feature>
<dbReference type="WBParaSite" id="EEL_0000924301-mRNA-1">
    <property type="protein sequence ID" value="EEL_0000924301-mRNA-1"/>
    <property type="gene ID" value="EEL_0000924301"/>
</dbReference>
<dbReference type="Proteomes" id="UP000050640">
    <property type="component" value="Unplaced"/>
</dbReference>
<dbReference type="PANTHER" id="PTHR11432:SF3">
    <property type="entry name" value="NADH-UBIQUINONE OXIDOREDUCTASE CHAIN 1"/>
    <property type="match status" value="1"/>
</dbReference>
<comment type="subcellular location">
    <subcellularLocation>
        <location evidence="1">Membrane</location>
        <topology evidence="1">Multi-pass membrane protein</topology>
    </subcellularLocation>
    <subcellularLocation>
        <location evidence="10">Mitochondrion inner membrane</location>
        <topology evidence="10">Multi-pass membrane protein</topology>
    </subcellularLocation>
</comment>
<keyword evidence="5 10" id="KW-0812">Transmembrane</keyword>
<dbReference type="PANTHER" id="PTHR11432">
    <property type="entry name" value="NADH DEHYDROGENASE SUBUNIT 1"/>
    <property type="match status" value="1"/>
</dbReference>
<sequence>MSEVVQTIRQWPKGGFDFVYFLLCWVFFYNYFYFASCRFFYFIGASFFKELSMSIWFNKVGYCGLLQTFFDGFKLLKKEQLFLYFSSWFSFLLVPIFSFSLMEFLFILLCCLAFLEVVGIFLMGGYLLVLEVILMRLFFYLFNVLVDFHRAPFDLFECEGELVRGFNVEYSRVGFASLFLSEYGNLLYFSCLTSSVFSHRTYPRLRFDFLMSTCWFFLPIGFYLFGFSFAVFMLCLFSLIF</sequence>
<dbReference type="GO" id="GO:0003954">
    <property type="term" value="F:NADH dehydrogenase activity"/>
    <property type="evidence" value="ECO:0007669"/>
    <property type="project" value="TreeGrafter"/>
</dbReference>
<feature type="transmembrane region" description="Helical" evidence="11">
    <location>
        <begin position="20"/>
        <end position="43"/>
    </location>
</feature>
<evidence type="ECO:0000256" key="7">
    <source>
        <dbReference type="ARBA" id="ARBA00023075"/>
    </source>
</evidence>
<evidence type="ECO:0000256" key="4">
    <source>
        <dbReference type="ARBA" id="ARBA00022448"/>
    </source>
</evidence>
<dbReference type="Pfam" id="PF00146">
    <property type="entry name" value="NADHdh"/>
    <property type="match status" value="2"/>
</dbReference>
<evidence type="ECO:0000256" key="9">
    <source>
        <dbReference type="ARBA" id="ARBA00031024"/>
    </source>
</evidence>
<evidence type="ECO:0000256" key="10">
    <source>
        <dbReference type="RuleBase" id="RU000471"/>
    </source>
</evidence>
<dbReference type="AlphaFoldDB" id="A0A0R3S3A9"/>
<keyword evidence="8 11" id="KW-0472">Membrane</keyword>
<evidence type="ECO:0000256" key="8">
    <source>
        <dbReference type="ARBA" id="ARBA00023136"/>
    </source>
</evidence>
<feature type="transmembrane region" description="Helical" evidence="11">
    <location>
        <begin position="209"/>
        <end position="240"/>
    </location>
</feature>
<evidence type="ECO:0000256" key="2">
    <source>
        <dbReference type="ARBA" id="ARBA00010535"/>
    </source>
</evidence>
<evidence type="ECO:0000256" key="3">
    <source>
        <dbReference type="ARBA" id="ARBA00021009"/>
    </source>
</evidence>
<protein>
    <recommendedName>
        <fullName evidence="3">NADH-ubiquinone oxidoreductase chain 1</fullName>
    </recommendedName>
    <alternativeName>
        <fullName evidence="9">NADH dehydrogenase subunit 1</fullName>
    </alternativeName>
</protein>
<accession>A0A0R3S3A9</accession>
<keyword evidence="4" id="KW-0813">Transport</keyword>
<dbReference type="GO" id="GO:0005743">
    <property type="term" value="C:mitochondrial inner membrane"/>
    <property type="evidence" value="ECO:0007669"/>
    <property type="project" value="UniProtKB-SubCell"/>
</dbReference>
<name>A0A0R3S3A9_9BILA</name>
<evidence type="ECO:0000256" key="5">
    <source>
        <dbReference type="ARBA" id="ARBA00022692"/>
    </source>
</evidence>
<proteinExistence type="inferred from homology"/>
<dbReference type="InterPro" id="IPR018086">
    <property type="entry name" value="NADH_UbQ_OxRdtase_su1_CS"/>
</dbReference>
<comment type="similarity">
    <text evidence="2 10">Belongs to the complex I subunit 1 family.</text>
</comment>
<dbReference type="STRING" id="1147741.A0A0R3S3A9"/>
<evidence type="ECO:0000313" key="13">
    <source>
        <dbReference type="WBParaSite" id="EEL_0000924301-mRNA-1"/>
    </source>
</evidence>
<dbReference type="PROSITE" id="PS00667">
    <property type="entry name" value="COMPLEX1_ND1_1"/>
    <property type="match status" value="1"/>
</dbReference>
<reference evidence="13" key="1">
    <citation type="submission" date="2017-02" db="UniProtKB">
        <authorList>
            <consortium name="WormBaseParasite"/>
        </authorList>
    </citation>
    <scope>IDENTIFICATION</scope>
</reference>